<name>A0A6P3XAP8_DINQU</name>
<dbReference type="OrthoDB" id="3437960at2759"/>
<evidence type="ECO:0000256" key="1">
    <source>
        <dbReference type="PROSITE-ProRule" id="PRU00042"/>
    </source>
</evidence>
<dbReference type="SMART" id="SM00355">
    <property type="entry name" value="ZnF_C2H2"/>
    <property type="match status" value="2"/>
</dbReference>
<keyword evidence="1" id="KW-0479">Metal-binding</keyword>
<sequence>MYPFHRDYLPLLPDTTNVLSMELASNPSLYQTQEQLLWHISHIRSSQKHLLATTEDKNQRNICPRCHKSYQHAYHMLRHYKYECGRPPRYQCPYCDMKSKQSNNVYKHIRHKHAGFTPHVIVLYHDEQ</sequence>
<dbReference type="KEGG" id="dqu:106744570"/>
<dbReference type="Proteomes" id="UP000515204">
    <property type="component" value="Unplaced"/>
</dbReference>
<gene>
    <name evidence="4" type="primary">LOC106744570</name>
</gene>
<keyword evidence="3" id="KW-1185">Reference proteome</keyword>
<keyword evidence="1" id="KW-0863">Zinc-finger</keyword>
<accession>A0A6P3XAP8</accession>
<dbReference type="GO" id="GO:0008270">
    <property type="term" value="F:zinc ion binding"/>
    <property type="evidence" value="ECO:0007669"/>
    <property type="project" value="UniProtKB-KW"/>
</dbReference>
<organism evidence="3 4">
    <name type="scientific">Dinoponera quadriceps</name>
    <name type="common">South American ant</name>
    <dbReference type="NCBI Taxonomy" id="609295"/>
    <lineage>
        <taxon>Eukaryota</taxon>
        <taxon>Metazoa</taxon>
        <taxon>Ecdysozoa</taxon>
        <taxon>Arthropoda</taxon>
        <taxon>Hexapoda</taxon>
        <taxon>Insecta</taxon>
        <taxon>Pterygota</taxon>
        <taxon>Neoptera</taxon>
        <taxon>Endopterygota</taxon>
        <taxon>Hymenoptera</taxon>
        <taxon>Apocrita</taxon>
        <taxon>Aculeata</taxon>
        <taxon>Formicoidea</taxon>
        <taxon>Formicidae</taxon>
        <taxon>Ponerinae</taxon>
        <taxon>Ponerini</taxon>
        <taxon>Dinoponera</taxon>
    </lineage>
</organism>
<dbReference type="Gene3D" id="3.30.160.60">
    <property type="entry name" value="Classic Zinc Finger"/>
    <property type="match status" value="1"/>
</dbReference>
<reference evidence="4" key="1">
    <citation type="submission" date="2025-08" db="UniProtKB">
        <authorList>
            <consortium name="RefSeq"/>
        </authorList>
    </citation>
    <scope>IDENTIFICATION</scope>
</reference>
<dbReference type="PROSITE" id="PS50157">
    <property type="entry name" value="ZINC_FINGER_C2H2_2"/>
    <property type="match status" value="2"/>
</dbReference>
<proteinExistence type="predicted"/>
<dbReference type="Pfam" id="PF13909">
    <property type="entry name" value="zf-H2C2_5"/>
    <property type="match status" value="1"/>
</dbReference>
<dbReference type="SUPFAM" id="SSF57667">
    <property type="entry name" value="beta-beta-alpha zinc fingers"/>
    <property type="match status" value="1"/>
</dbReference>
<dbReference type="AlphaFoldDB" id="A0A6P3XAP8"/>
<dbReference type="RefSeq" id="XP_014474954.1">
    <property type="nucleotide sequence ID" value="XM_014619468.1"/>
</dbReference>
<evidence type="ECO:0000259" key="2">
    <source>
        <dbReference type="PROSITE" id="PS50157"/>
    </source>
</evidence>
<evidence type="ECO:0000313" key="3">
    <source>
        <dbReference type="Proteomes" id="UP000515204"/>
    </source>
</evidence>
<dbReference type="GeneID" id="106744570"/>
<dbReference type="InterPro" id="IPR036236">
    <property type="entry name" value="Znf_C2H2_sf"/>
</dbReference>
<feature type="domain" description="C2H2-type" evidence="2">
    <location>
        <begin position="90"/>
        <end position="118"/>
    </location>
</feature>
<evidence type="ECO:0000313" key="4">
    <source>
        <dbReference type="RefSeq" id="XP_014474954.1"/>
    </source>
</evidence>
<keyword evidence="1" id="KW-0862">Zinc</keyword>
<dbReference type="InterPro" id="IPR013087">
    <property type="entry name" value="Znf_C2H2_type"/>
</dbReference>
<feature type="domain" description="C2H2-type" evidence="2">
    <location>
        <begin position="61"/>
        <end position="88"/>
    </location>
</feature>
<protein>
    <submittedName>
        <fullName evidence="4">Zinc finger X-chromosomal protein-like</fullName>
    </submittedName>
</protein>